<dbReference type="InterPro" id="IPR011335">
    <property type="entry name" value="Restrct_endonuc-II-like"/>
</dbReference>
<evidence type="ECO:0000256" key="4">
    <source>
        <dbReference type="ARBA" id="ARBA00022763"/>
    </source>
</evidence>
<evidence type="ECO:0000256" key="3">
    <source>
        <dbReference type="ARBA" id="ARBA00022759"/>
    </source>
</evidence>
<keyword evidence="7 11" id="KW-0238">DNA-binding</keyword>
<feature type="binding site" evidence="11">
    <location>
        <position position="33"/>
    </location>
    <ligand>
        <name>Mg(2+)</name>
        <dbReference type="ChEBI" id="CHEBI:18420"/>
    </ligand>
</feature>
<dbReference type="SUPFAM" id="SSF52980">
    <property type="entry name" value="Restriction endonuclease-like"/>
    <property type="match status" value="1"/>
</dbReference>
<dbReference type="OrthoDB" id="34330at2157"/>
<accession>H1KWE8</accession>
<keyword evidence="6 11" id="KW-0460">Magnesium</keyword>
<evidence type="ECO:0000256" key="9">
    <source>
        <dbReference type="ARBA" id="ARBA00023204"/>
    </source>
</evidence>
<dbReference type="GO" id="GO:0003677">
    <property type="term" value="F:DNA binding"/>
    <property type="evidence" value="ECO:0007669"/>
    <property type="project" value="UniProtKB-KW"/>
</dbReference>
<reference evidence="12 13" key="1">
    <citation type="submission" date="2011-09" db="EMBL/GenBank/DDBJ databases">
        <title>The draft genome of Methanotorris formicicus Mc-S-70.</title>
        <authorList>
            <consortium name="US DOE Joint Genome Institute (JGI-PGF)"/>
            <person name="Lucas S."/>
            <person name="Han J."/>
            <person name="Lapidus A."/>
            <person name="Cheng J.-F."/>
            <person name="Goodwin L."/>
            <person name="Pitluck S."/>
            <person name="Peters L."/>
            <person name="Land M.L."/>
            <person name="Hauser L."/>
            <person name="Sieprawska-Lupa M."/>
            <person name="Takai K."/>
            <person name="Miyazaki J."/>
            <person name="Whitman W."/>
            <person name="Woyke T.J."/>
        </authorList>
    </citation>
    <scope>NUCLEOTIDE SEQUENCE [LARGE SCALE GENOMIC DNA]</scope>
    <source>
        <strain evidence="12 13">Mc-S-70</strain>
    </source>
</reference>
<feature type="binding site" evidence="11">
    <location>
        <position position="9"/>
    </location>
    <ligand>
        <name>Mg(2+)</name>
        <dbReference type="ChEBI" id="CHEBI:18420"/>
    </ligand>
</feature>
<dbReference type="RefSeq" id="WP_007043567.1">
    <property type="nucleotide sequence ID" value="NZ_AGJL01000002.1"/>
</dbReference>
<keyword evidence="9 11" id="KW-0234">DNA repair</keyword>
<dbReference type="STRING" id="647171.MetfoDRAFT_0121"/>
<organism evidence="12 13">
    <name type="scientific">Methanotorris formicicus Mc-S-70</name>
    <dbReference type="NCBI Taxonomy" id="647171"/>
    <lineage>
        <taxon>Archaea</taxon>
        <taxon>Methanobacteriati</taxon>
        <taxon>Methanobacteriota</taxon>
        <taxon>Methanomada group</taxon>
        <taxon>Methanococci</taxon>
        <taxon>Methanococcales</taxon>
        <taxon>Methanocaldococcaceae</taxon>
        <taxon>Methanotorris</taxon>
    </lineage>
</organism>
<evidence type="ECO:0000313" key="13">
    <source>
        <dbReference type="Proteomes" id="UP000003706"/>
    </source>
</evidence>
<keyword evidence="3 11" id="KW-0255">Endonuclease</keyword>
<comment type="catalytic activity">
    <reaction evidence="10 11">
        <text>Endonucleolytic cleavage at a junction such as a reciprocal single-stranded crossover between two homologous DNA duplexes (Holliday junction).</text>
        <dbReference type="EC" id="3.1.21.10"/>
    </reaction>
</comment>
<evidence type="ECO:0000256" key="5">
    <source>
        <dbReference type="ARBA" id="ARBA00022801"/>
    </source>
</evidence>
<dbReference type="GO" id="GO:0008821">
    <property type="term" value="F:crossover junction DNA endonuclease activity"/>
    <property type="evidence" value="ECO:0007669"/>
    <property type="project" value="UniProtKB-UniRule"/>
</dbReference>
<dbReference type="CDD" id="cd00523">
    <property type="entry name" value="Holliday_junction_resolvase"/>
    <property type="match status" value="1"/>
</dbReference>
<dbReference type="PIRSF" id="PIRSF004985">
    <property type="entry name" value="Hlld_jn_rslvs_ar"/>
    <property type="match status" value="1"/>
</dbReference>
<evidence type="ECO:0000256" key="7">
    <source>
        <dbReference type="ARBA" id="ARBA00023125"/>
    </source>
</evidence>
<feature type="active site" evidence="11">
    <location>
        <position position="29"/>
    </location>
</feature>
<keyword evidence="4 11" id="KW-0227">DNA damage</keyword>
<gene>
    <name evidence="11" type="primary">hjc</name>
    <name evidence="12" type="ORF">MetfoDRAFT_0121</name>
</gene>
<keyword evidence="2 11" id="KW-0479">Metal-binding</keyword>
<dbReference type="PANTHER" id="PTHR39651">
    <property type="entry name" value="HOLLIDAY JUNCTION RESOLVASE HJC"/>
    <property type="match status" value="1"/>
</dbReference>
<dbReference type="GO" id="GO:0006281">
    <property type="term" value="P:DNA repair"/>
    <property type="evidence" value="ECO:0007669"/>
    <property type="project" value="UniProtKB-UniRule"/>
</dbReference>
<keyword evidence="1 11" id="KW-0540">Nuclease</keyword>
<keyword evidence="8 11" id="KW-0233">DNA recombination</keyword>
<comment type="caution">
    <text evidence="12">The sequence shown here is derived from an EMBL/GenBank/DDBJ whole genome shotgun (WGS) entry which is preliminary data.</text>
</comment>
<dbReference type="InterPro" id="IPR011856">
    <property type="entry name" value="tRNA_endonuc-like_dom_sf"/>
</dbReference>
<keyword evidence="13" id="KW-1185">Reference proteome</keyword>
<keyword evidence="5 11" id="KW-0378">Hydrolase</keyword>
<dbReference type="InterPro" id="IPR014428">
    <property type="entry name" value="Hjc_arc"/>
</dbReference>
<comment type="similarity">
    <text evidence="11">Belongs to the Holliday junction resolvase Hjc family.</text>
</comment>
<dbReference type="GO" id="GO:0000287">
    <property type="term" value="F:magnesium ion binding"/>
    <property type="evidence" value="ECO:0007669"/>
    <property type="project" value="UniProtKB-UniRule"/>
</dbReference>
<dbReference type="PATRIC" id="fig|647171.4.peg.119"/>
<dbReference type="EMBL" id="AGJL01000002">
    <property type="protein sequence ID" value="EHP89525.1"/>
    <property type="molecule type" value="Genomic_DNA"/>
</dbReference>
<name>H1KWE8_9EURY</name>
<dbReference type="Pfam" id="PF01870">
    <property type="entry name" value="Hjc"/>
    <property type="match status" value="1"/>
</dbReference>
<evidence type="ECO:0000313" key="12">
    <source>
        <dbReference type="EMBL" id="EHP89525.1"/>
    </source>
</evidence>
<dbReference type="PANTHER" id="PTHR39651:SF1">
    <property type="entry name" value="HOLLIDAY JUNCTION RESOLVASE HJC"/>
    <property type="match status" value="1"/>
</dbReference>
<dbReference type="Proteomes" id="UP000003706">
    <property type="component" value="Unassembled WGS sequence"/>
</dbReference>
<sequence>MYRKGSNFERELKKSLEEKGFAVVRSAGSHGVDIIAGRNGTIYIFECKSTSKEKFYVKKEDIDKLISFSETFGGKPYLALKIKGKWLFINPHLLHTDGKNYALDYKKIQVIAIDFKELVGEDRQIKFDEII</sequence>
<dbReference type="Gene3D" id="3.40.1350.10">
    <property type="match status" value="1"/>
</dbReference>
<evidence type="ECO:0000256" key="2">
    <source>
        <dbReference type="ARBA" id="ARBA00022723"/>
    </source>
</evidence>
<comment type="subunit">
    <text evidence="11">Homodimer.</text>
</comment>
<evidence type="ECO:0000256" key="8">
    <source>
        <dbReference type="ARBA" id="ARBA00023172"/>
    </source>
</evidence>
<evidence type="ECO:0000256" key="11">
    <source>
        <dbReference type="HAMAP-Rule" id="MF_01490"/>
    </source>
</evidence>
<evidence type="ECO:0000256" key="6">
    <source>
        <dbReference type="ARBA" id="ARBA00022842"/>
    </source>
</evidence>
<dbReference type="NCBIfam" id="NF040854">
    <property type="entry name" value="Hol_resolv_Hjc"/>
    <property type="match status" value="1"/>
</dbReference>
<evidence type="ECO:0000256" key="10">
    <source>
        <dbReference type="ARBA" id="ARBA00029354"/>
    </source>
</evidence>
<comment type="function">
    <text evidence="11">A structure-specific endonuclease that resolves Holliday junction (HJ) intermediates during genetic recombination. Cleaves 4-way DNA junctions introducing paired nicks in opposing strands, leaving a 5'-terminal phosphate and a 3'-terminal hydroxyl group that are subsequently ligated to produce recombinant products.</text>
</comment>
<evidence type="ECO:0000256" key="1">
    <source>
        <dbReference type="ARBA" id="ARBA00022722"/>
    </source>
</evidence>
<protein>
    <recommendedName>
        <fullName evidence="11">Crossover junction endodeoxyribonuclease Hjc</fullName>
        <shortName evidence="11">Hjc</shortName>
        <ecNumber evidence="11">3.1.21.10</ecNumber>
    </recommendedName>
    <alternativeName>
        <fullName evidence="11">Holliday junction resolvase Hjc</fullName>
    </alternativeName>
</protein>
<feature type="site" description="Transition state stabilizer" evidence="11">
    <location>
        <position position="48"/>
    </location>
</feature>
<feature type="binding site" evidence="11">
    <location>
        <position position="46"/>
    </location>
    <ligand>
        <name>Mg(2+)</name>
        <dbReference type="ChEBI" id="CHEBI:18420"/>
    </ligand>
</feature>
<dbReference type="EC" id="3.1.21.10" evidence="11"/>
<dbReference type="InterPro" id="IPR002732">
    <property type="entry name" value="Hjc"/>
</dbReference>
<dbReference type="HAMAP" id="MF_01490">
    <property type="entry name" value="HJ_Resolv_Hjc"/>
    <property type="match status" value="1"/>
</dbReference>
<dbReference type="GO" id="GO:0006310">
    <property type="term" value="P:DNA recombination"/>
    <property type="evidence" value="ECO:0007669"/>
    <property type="project" value="UniProtKB-UniRule"/>
</dbReference>
<comment type="cofactor">
    <cofactor evidence="11">
        <name>Mg(2+)</name>
        <dbReference type="ChEBI" id="CHEBI:18420"/>
    </cofactor>
    <text evidence="11">Binds 1 Mg(2+) ion per subunit.</text>
</comment>
<proteinExistence type="inferred from homology"/>
<dbReference type="AlphaFoldDB" id="H1KWE8"/>